<dbReference type="SUPFAM" id="SSF46785">
    <property type="entry name" value="Winged helix' DNA-binding domain"/>
    <property type="match status" value="1"/>
</dbReference>
<evidence type="ECO:0000313" key="10">
    <source>
        <dbReference type="EMBL" id="KAA8904312.1"/>
    </source>
</evidence>
<accession>A0A642UYN1</accession>
<evidence type="ECO:0000256" key="3">
    <source>
        <dbReference type="ARBA" id="ARBA00023125"/>
    </source>
</evidence>
<evidence type="ECO:0000259" key="9">
    <source>
        <dbReference type="PROSITE" id="PS50110"/>
    </source>
</evidence>
<feature type="compositionally biased region" description="Polar residues" evidence="8">
    <location>
        <begin position="244"/>
        <end position="253"/>
    </location>
</feature>
<dbReference type="PRINTS" id="PR00056">
    <property type="entry name" value="HSFDOMAIN"/>
</dbReference>
<dbReference type="InterPro" id="IPR000232">
    <property type="entry name" value="HSF_DNA-bd"/>
</dbReference>
<dbReference type="FunFam" id="1.10.10.10:FF:000027">
    <property type="entry name" value="Heat shock transcription factor 1"/>
    <property type="match status" value="1"/>
</dbReference>
<dbReference type="Gene3D" id="3.40.50.2300">
    <property type="match status" value="1"/>
</dbReference>
<dbReference type="SMART" id="SM00448">
    <property type="entry name" value="REC"/>
    <property type="match status" value="1"/>
</dbReference>
<evidence type="ECO:0000256" key="6">
    <source>
        <dbReference type="PIRNR" id="PIRNR002595"/>
    </source>
</evidence>
<dbReference type="GO" id="GO:0043565">
    <property type="term" value="F:sequence-specific DNA binding"/>
    <property type="evidence" value="ECO:0007669"/>
    <property type="project" value="InterPro"/>
</dbReference>
<feature type="modified residue" description="4-aspartylphosphate" evidence="7">
    <location>
        <position position="322"/>
    </location>
</feature>
<dbReference type="PANTHER" id="PTHR10015:SF361">
    <property type="entry name" value="TRANSCRIPTION FACTOR SKN7"/>
    <property type="match status" value="1"/>
</dbReference>
<dbReference type="AlphaFoldDB" id="A0A642UYN1"/>
<reference evidence="10" key="1">
    <citation type="journal article" date="2019" name="G3 (Bethesda)">
        <title>Genome Assemblies of Two Rare Opportunistic Yeast Pathogens: Diutina rugosa (syn. Candida rugosa) and Trichomonascus ciferrii (syn. Candida ciferrii).</title>
        <authorList>
            <person name="Mixao V."/>
            <person name="Saus E."/>
            <person name="Hansen A.P."/>
            <person name="Lass-Florl C."/>
            <person name="Gabaldon T."/>
        </authorList>
    </citation>
    <scope>NUCLEOTIDE SEQUENCE</scope>
    <source>
        <strain evidence="10">CBS 4856</strain>
    </source>
</reference>
<feature type="region of interest" description="Disordered" evidence="8">
    <location>
        <begin position="234"/>
        <end position="264"/>
    </location>
</feature>
<dbReference type="GO" id="GO:0006357">
    <property type="term" value="P:regulation of transcription by RNA polymerase II"/>
    <property type="evidence" value="ECO:0007669"/>
    <property type="project" value="UniProtKB-UniRule"/>
</dbReference>
<dbReference type="GO" id="GO:0003700">
    <property type="term" value="F:DNA-binding transcription factor activity"/>
    <property type="evidence" value="ECO:0007669"/>
    <property type="project" value="UniProtKB-UniRule"/>
</dbReference>
<proteinExistence type="predicted"/>
<dbReference type="PANTHER" id="PTHR10015">
    <property type="entry name" value="HEAT SHOCK TRANSCRIPTION FACTOR"/>
    <property type="match status" value="1"/>
</dbReference>
<evidence type="ECO:0000256" key="5">
    <source>
        <dbReference type="ARBA" id="ARBA00023242"/>
    </source>
</evidence>
<keyword evidence="4 6" id="KW-0804">Transcription</keyword>
<comment type="caution">
    <text evidence="10">The sequence shown here is derived from an EMBL/GenBank/DDBJ whole genome shotgun (WGS) entry which is preliminary data.</text>
</comment>
<keyword evidence="11" id="KW-1185">Reference proteome</keyword>
<keyword evidence="7" id="KW-0597">Phosphoprotein</keyword>
<evidence type="ECO:0000313" key="11">
    <source>
        <dbReference type="Proteomes" id="UP000761534"/>
    </source>
</evidence>
<keyword evidence="3 6" id="KW-0238">DNA-binding</keyword>
<evidence type="ECO:0000256" key="1">
    <source>
        <dbReference type="ARBA" id="ARBA00004123"/>
    </source>
</evidence>
<evidence type="ECO:0000256" key="2">
    <source>
        <dbReference type="ARBA" id="ARBA00023015"/>
    </source>
</evidence>
<keyword evidence="2 6" id="KW-0805">Transcription regulation</keyword>
<feature type="compositionally biased region" description="Low complexity" evidence="8">
    <location>
        <begin position="234"/>
        <end position="243"/>
    </location>
</feature>
<dbReference type="InterPro" id="IPR001789">
    <property type="entry name" value="Sig_transdc_resp-reg_receiver"/>
</dbReference>
<keyword evidence="5 6" id="KW-0539">Nucleus</keyword>
<evidence type="ECO:0000256" key="8">
    <source>
        <dbReference type="SAM" id="MobiDB-lite"/>
    </source>
</evidence>
<dbReference type="Proteomes" id="UP000761534">
    <property type="component" value="Unassembled WGS sequence"/>
</dbReference>
<dbReference type="PIRSF" id="PIRSF002595">
    <property type="entry name" value="RR_SKN7"/>
    <property type="match status" value="1"/>
</dbReference>
<evidence type="ECO:0000256" key="4">
    <source>
        <dbReference type="ARBA" id="ARBA00023163"/>
    </source>
</evidence>
<protein>
    <recommendedName>
        <fullName evidence="6">Transcription factor</fullName>
    </recommendedName>
</protein>
<dbReference type="InterPro" id="IPR036390">
    <property type="entry name" value="WH_DNA-bd_sf"/>
</dbReference>
<dbReference type="PROSITE" id="PS00434">
    <property type="entry name" value="HSF_DOMAIN"/>
    <property type="match status" value="1"/>
</dbReference>
<feature type="region of interest" description="Disordered" evidence="8">
    <location>
        <begin position="153"/>
        <end position="179"/>
    </location>
</feature>
<feature type="region of interest" description="Disordered" evidence="8">
    <location>
        <begin position="1"/>
        <end position="52"/>
    </location>
</feature>
<name>A0A642UYN1_9ASCO</name>
<gene>
    <name evidence="10" type="ORF">TRICI_005538</name>
</gene>
<dbReference type="SUPFAM" id="SSF52172">
    <property type="entry name" value="CheY-like"/>
    <property type="match status" value="1"/>
</dbReference>
<dbReference type="VEuPathDB" id="FungiDB:TRICI_005538"/>
<dbReference type="SMART" id="SM00415">
    <property type="entry name" value="HSF"/>
    <property type="match status" value="1"/>
</dbReference>
<dbReference type="Pfam" id="PF00072">
    <property type="entry name" value="Response_reg"/>
    <property type="match status" value="1"/>
</dbReference>
<sequence length="403" mass="45456">MDFGGNSGNSWPPQRPPQPATSQQQQQPMILPKAPGGASAEPMNRPPPVNTSTDFVNKLFSMLEEPSSSHIVHWTAGGDSFVVVDPSEFTKTVLPRHFKHSNFASFVRQLNKYDFHKVRVNPTETSPYGENAWEFKHPDFQLHNREQLENIKRKTPAARKKENANGGSTAGPPSGTDREVIEHMQRDIESLKRSHQELENQLSRAIDSIDSLQRSASTREHYIKQLMDLLNQQQQQNSANTNNDPQPQQTPNFSPLIPPPPLLSSGPHDGAYMVLLGEDDEDSVRLCRKFLNQYGCDVDVANDGLEAVQRTQACRYDLVLIDSVLPSLDGASATELIRKKTNTHVPIIIMVSTEVDEEAYYKRGITGILRKPFKKDDLFHILDIYLKPPQNEEDARMKKARVF</sequence>
<dbReference type="Gene3D" id="1.10.10.10">
    <property type="entry name" value="Winged helix-like DNA-binding domain superfamily/Winged helix DNA-binding domain"/>
    <property type="match status" value="1"/>
</dbReference>
<organism evidence="10 11">
    <name type="scientific">Trichomonascus ciferrii</name>
    <dbReference type="NCBI Taxonomy" id="44093"/>
    <lineage>
        <taxon>Eukaryota</taxon>
        <taxon>Fungi</taxon>
        <taxon>Dikarya</taxon>
        <taxon>Ascomycota</taxon>
        <taxon>Saccharomycotina</taxon>
        <taxon>Dipodascomycetes</taxon>
        <taxon>Dipodascales</taxon>
        <taxon>Trichomonascaceae</taxon>
        <taxon>Trichomonascus</taxon>
        <taxon>Trichomonascus ciferrii complex</taxon>
    </lineage>
</organism>
<dbReference type="GO" id="GO:0005634">
    <property type="term" value="C:nucleus"/>
    <property type="evidence" value="ECO:0007669"/>
    <property type="project" value="UniProtKB-SubCell"/>
</dbReference>
<comment type="subcellular location">
    <subcellularLocation>
        <location evidence="1 6">Nucleus</location>
    </subcellularLocation>
</comment>
<evidence type="ECO:0000256" key="7">
    <source>
        <dbReference type="PROSITE-ProRule" id="PRU00169"/>
    </source>
</evidence>
<feature type="domain" description="Response regulatory" evidence="9">
    <location>
        <begin position="273"/>
        <end position="386"/>
    </location>
</feature>
<dbReference type="PROSITE" id="PS50110">
    <property type="entry name" value="RESPONSE_REGULATORY"/>
    <property type="match status" value="1"/>
</dbReference>
<dbReference type="InterPro" id="IPR011006">
    <property type="entry name" value="CheY-like_superfamily"/>
</dbReference>
<dbReference type="EMBL" id="SWFS01000431">
    <property type="protein sequence ID" value="KAA8904312.1"/>
    <property type="molecule type" value="Genomic_DNA"/>
</dbReference>
<dbReference type="InterPro" id="IPR036388">
    <property type="entry name" value="WH-like_DNA-bd_sf"/>
</dbReference>
<dbReference type="GO" id="GO:0000156">
    <property type="term" value="F:phosphorelay response regulator activity"/>
    <property type="evidence" value="ECO:0007669"/>
    <property type="project" value="InterPro"/>
</dbReference>
<dbReference type="GO" id="GO:0006950">
    <property type="term" value="P:response to stress"/>
    <property type="evidence" value="ECO:0007669"/>
    <property type="project" value="UniProtKB-ARBA"/>
</dbReference>
<dbReference type="Pfam" id="PF00447">
    <property type="entry name" value="HSF_DNA-bind"/>
    <property type="match status" value="1"/>
</dbReference>
<dbReference type="InterPro" id="IPR014402">
    <property type="entry name" value="Sig_transdc_resp-reg_Skn7"/>
</dbReference>
<dbReference type="CDD" id="cd17546">
    <property type="entry name" value="REC_hyHK_CKI1_RcsC-like"/>
    <property type="match status" value="1"/>
</dbReference>
<dbReference type="OrthoDB" id="424572at2759"/>